<accession>A0A8E2J892</accession>
<reference evidence="1 2" key="1">
    <citation type="journal article" date="2016" name="Nat. Commun.">
        <title>Ectomycorrhizal ecology is imprinted in the genome of the dominant symbiotic fungus Cenococcum geophilum.</title>
        <authorList>
            <consortium name="DOE Joint Genome Institute"/>
            <person name="Peter M."/>
            <person name="Kohler A."/>
            <person name="Ohm R.A."/>
            <person name="Kuo A."/>
            <person name="Krutzmann J."/>
            <person name="Morin E."/>
            <person name="Arend M."/>
            <person name="Barry K.W."/>
            <person name="Binder M."/>
            <person name="Choi C."/>
            <person name="Clum A."/>
            <person name="Copeland A."/>
            <person name="Grisel N."/>
            <person name="Haridas S."/>
            <person name="Kipfer T."/>
            <person name="LaButti K."/>
            <person name="Lindquist E."/>
            <person name="Lipzen A."/>
            <person name="Maire R."/>
            <person name="Meier B."/>
            <person name="Mihaltcheva S."/>
            <person name="Molinier V."/>
            <person name="Murat C."/>
            <person name="Poggeler S."/>
            <person name="Quandt C.A."/>
            <person name="Sperisen C."/>
            <person name="Tritt A."/>
            <person name="Tisserant E."/>
            <person name="Crous P.W."/>
            <person name="Henrissat B."/>
            <person name="Nehls U."/>
            <person name="Egli S."/>
            <person name="Spatafora J.W."/>
            <person name="Grigoriev I.V."/>
            <person name="Martin F.M."/>
        </authorList>
    </citation>
    <scope>NUCLEOTIDE SEQUENCE [LARGE SCALE GENOMIC DNA]</scope>
    <source>
        <strain evidence="1 2">CBS 459.81</strain>
    </source>
</reference>
<sequence length="66" mass="7733">VIRRKSCKRRYIRTKETLIGGGYNGSKKAAKRVRIKRRYSCYGEIRHNSRTCKVEIEDIDNSKASK</sequence>
<protein>
    <submittedName>
        <fullName evidence="1">Uncharacterized protein</fullName>
    </submittedName>
</protein>
<keyword evidence="2" id="KW-1185">Reference proteome</keyword>
<evidence type="ECO:0000313" key="1">
    <source>
        <dbReference type="EMBL" id="OCK73139.1"/>
    </source>
</evidence>
<evidence type="ECO:0000313" key="2">
    <source>
        <dbReference type="Proteomes" id="UP000250266"/>
    </source>
</evidence>
<gene>
    <name evidence="1" type="ORF">K432DRAFT_313612</name>
</gene>
<dbReference type="EMBL" id="KV745939">
    <property type="protein sequence ID" value="OCK73139.1"/>
    <property type="molecule type" value="Genomic_DNA"/>
</dbReference>
<feature type="non-terminal residue" evidence="1">
    <location>
        <position position="66"/>
    </location>
</feature>
<name>A0A8E2J892_9PEZI</name>
<dbReference type="AlphaFoldDB" id="A0A8E2J892"/>
<organism evidence="1 2">
    <name type="scientific">Lepidopterella palustris CBS 459.81</name>
    <dbReference type="NCBI Taxonomy" id="1314670"/>
    <lineage>
        <taxon>Eukaryota</taxon>
        <taxon>Fungi</taxon>
        <taxon>Dikarya</taxon>
        <taxon>Ascomycota</taxon>
        <taxon>Pezizomycotina</taxon>
        <taxon>Dothideomycetes</taxon>
        <taxon>Pleosporomycetidae</taxon>
        <taxon>Mytilinidiales</taxon>
        <taxon>Argynnaceae</taxon>
        <taxon>Lepidopterella</taxon>
    </lineage>
</organism>
<dbReference type="Proteomes" id="UP000250266">
    <property type="component" value="Unassembled WGS sequence"/>
</dbReference>
<proteinExistence type="predicted"/>